<dbReference type="SMART" id="SM01103">
    <property type="entry name" value="CRS1_YhbY"/>
    <property type="match status" value="1"/>
</dbReference>
<dbReference type="SUPFAM" id="SSF75471">
    <property type="entry name" value="YhbY-like"/>
    <property type="match status" value="1"/>
</dbReference>
<dbReference type="STRING" id="1229521.D791_03755"/>
<dbReference type="PATRIC" id="fig|1229521.3.peg.3782"/>
<organism evidence="4 5">
    <name type="scientific">Nitrincola nitratireducens</name>
    <dbReference type="NCBI Taxonomy" id="1229521"/>
    <lineage>
        <taxon>Bacteria</taxon>
        <taxon>Pseudomonadati</taxon>
        <taxon>Pseudomonadota</taxon>
        <taxon>Gammaproteobacteria</taxon>
        <taxon>Oceanospirillales</taxon>
        <taxon>Oceanospirillaceae</taxon>
        <taxon>Nitrincola</taxon>
    </lineage>
</organism>
<evidence type="ECO:0000313" key="5">
    <source>
        <dbReference type="Proteomes" id="UP000019464"/>
    </source>
</evidence>
<sequence length="114" mass="12980">MPQPELRDKHFSMSLTPEQKKHFRTIGHQLNPIVMVAGNGLSENIQLEVDRALEDHELIKVRFSVGDRQLKKQLIQELCEIVEATLVQEIGNLALLYRKSSAPNPKLSNLIRSV</sequence>
<evidence type="ECO:0000256" key="2">
    <source>
        <dbReference type="PROSITE-ProRule" id="PRU00626"/>
    </source>
</evidence>
<comment type="caution">
    <text evidence="4">The sequence shown here is derived from an EMBL/GenBank/DDBJ whole genome shotgun (WGS) entry which is preliminary data.</text>
</comment>
<dbReference type="Gene3D" id="3.30.110.60">
    <property type="entry name" value="YhbY-like"/>
    <property type="match status" value="1"/>
</dbReference>
<protein>
    <submittedName>
        <fullName evidence="4">RNA-binding protein</fullName>
    </submittedName>
</protein>
<proteinExistence type="predicted"/>
<dbReference type="PANTHER" id="PTHR40065">
    <property type="entry name" value="RNA-BINDING PROTEIN YHBY"/>
    <property type="match status" value="1"/>
</dbReference>
<keyword evidence="1 2" id="KW-0694">RNA-binding</keyword>
<dbReference type="Pfam" id="PF01985">
    <property type="entry name" value="CRS1_YhbY"/>
    <property type="match status" value="1"/>
</dbReference>
<keyword evidence="5" id="KW-1185">Reference proteome</keyword>
<dbReference type="PANTHER" id="PTHR40065:SF3">
    <property type="entry name" value="RNA-BINDING PROTEIN YHBY"/>
    <property type="match status" value="1"/>
</dbReference>
<dbReference type="InterPro" id="IPR051925">
    <property type="entry name" value="RNA-binding_domain"/>
</dbReference>
<dbReference type="AlphaFoldDB" id="W9VF21"/>
<dbReference type="PROSITE" id="PS51295">
    <property type="entry name" value="CRM"/>
    <property type="match status" value="1"/>
</dbReference>
<evidence type="ECO:0000256" key="1">
    <source>
        <dbReference type="ARBA" id="ARBA00022884"/>
    </source>
</evidence>
<gene>
    <name evidence="4" type="ORF">D791_03755</name>
</gene>
<dbReference type="InterPro" id="IPR001890">
    <property type="entry name" value="RNA-binding_CRM"/>
</dbReference>
<dbReference type="Proteomes" id="UP000019464">
    <property type="component" value="Unassembled WGS sequence"/>
</dbReference>
<reference evidence="5" key="1">
    <citation type="submission" date="2012-11" db="EMBL/GenBank/DDBJ databases">
        <authorList>
            <person name="Singh A."/>
            <person name="Pinnaka A.K."/>
            <person name="Vaidya B."/>
        </authorList>
    </citation>
    <scope>NUCLEOTIDE SEQUENCE [LARGE SCALE GENOMIC DNA]</scope>
    <source>
        <strain evidence="5">AK23</strain>
    </source>
</reference>
<evidence type="ECO:0000313" key="4">
    <source>
        <dbReference type="EMBL" id="EXJ09275.1"/>
    </source>
</evidence>
<dbReference type="EMBL" id="AONB01000027">
    <property type="protein sequence ID" value="EXJ09275.1"/>
    <property type="molecule type" value="Genomic_DNA"/>
</dbReference>
<feature type="domain" description="CRM" evidence="3">
    <location>
        <begin position="13"/>
        <end position="109"/>
    </location>
</feature>
<reference evidence="4 5" key="2">
    <citation type="journal article" date="2015" name="Syst. Appl. Microbiol.">
        <title>Nitrincola nitratireducens sp. nov. isolated from a haloalkaline crater lake.</title>
        <authorList>
            <person name="Singh A."/>
            <person name="Vaidya B."/>
            <person name="Tanuku N.R."/>
            <person name="Pinnaka A.K."/>
        </authorList>
    </citation>
    <scope>NUCLEOTIDE SEQUENCE [LARGE SCALE GENOMIC DNA]</scope>
    <source>
        <strain evidence="4 5">AK23</strain>
    </source>
</reference>
<dbReference type="GO" id="GO:0003723">
    <property type="term" value="F:RNA binding"/>
    <property type="evidence" value="ECO:0007669"/>
    <property type="project" value="UniProtKB-UniRule"/>
</dbReference>
<accession>W9VF21</accession>
<evidence type="ECO:0000259" key="3">
    <source>
        <dbReference type="PROSITE" id="PS51295"/>
    </source>
</evidence>
<dbReference type="InterPro" id="IPR035920">
    <property type="entry name" value="YhbY-like_sf"/>
</dbReference>
<name>W9VF21_9GAMM</name>